<sequence length="34" mass="4124">MRHQQLRHVRWPEFEKSLLSDAIITITARILLNH</sequence>
<comment type="caution">
    <text evidence="1">The sequence shown here is derived from an EMBL/GenBank/DDBJ whole genome shotgun (WGS) entry which is preliminary data.</text>
</comment>
<keyword evidence="2" id="KW-1185">Reference proteome</keyword>
<evidence type="ECO:0000313" key="1">
    <source>
        <dbReference type="EMBL" id="KHG03233.1"/>
    </source>
</evidence>
<protein>
    <submittedName>
        <fullName evidence="1">Uncharacterized protein</fullName>
    </submittedName>
</protein>
<reference evidence="2" key="1">
    <citation type="submission" date="2014-09" db="EMBL/GenBank/DDBJ databases">
        <authorList>
            <person name="Mudge J."/>
            <person name="Ramaraj T."/>
            <person name="Lindquist I.E."/>
            <person name="Bharti A.K."/>
            <person name="Sundararajan A."/>
            <person name="Cameron C.T."/>
            <person name="Woodward J.E."/>
            <person name="May G.D."/>
            <person name="Brubaker C."/>
            <person name="Broadhvest J."/>
            <person name="Wilkins T.A."/>
        </authorList>
    </citation>
    <scope>NUCLEOTIDE SEQUENCE</scope>
    <source>
        <strain evidence="2">cv. AKA8401</strain>
    </source>
</reference>
<accession>A0A0B0MMA7</accession>
<dbReference type="EMBL" id="JRRC01336274">
    <property type="protein sequence ID" value="KHG03233.1"/>
    <property type="molecule type" value="Genomic_DNA"/>
</dbReference>
<gene>
    <name evidence="1" type="ORF">F383_26627</name>
</gene>
<organism evidence="1 2">
    <name type="scientific">Gossypium arboreum</name>
    <name type="common">Tree cotton</name>
    <name type="synonym">Gossypium nanking</name>
    <dbReference type="NCBI Taxonomy" id="29729"/>
    <lineage>
        <taxon>Eukaryota</taxon>
        <taxon>Viridiplantae</taxon>
        <taxon>Streptophyta</taxon>
        <taxon>Embryophyta</taxon>
        <taxon>Tracheophyta</taxon>
        <taxon>Spermatophyta</taxon>
        <taxon>Magnoliopsida</taxon>
        <taxon>eudicotyledons</taxon>
        <taxon>Gunneridae</taxon>
        <taxon>Pentapetalae</taxon>
        <taxon>rosids</taxon>
        <taxon>malvids</taxon>
        <taxon>Malvales</taxon>
        <taxon>Malvaceae</taxon>
        <taxon>Malvoideae</taxon>
        <taxon>Gossypium</taxon>
    </lineage>
</organism>
<proteinExistence type="predicted"/>
<name>A0A0B0MMA7_GOSAR</name>
<evidence type="ECO:0000313" key="2">
    <source>
        <dbReference type="Proteomes" id="UP000032142"/>
    </source>
</evidence>
<dbReference type="Proteomes" id="UP000032142">
    <property type="component" value="Unassembled WGS sequence"/>
</dbReference>
<dbReference type="AlphaFoldDB" id="A0A0B0MMA7"/>